<dbReference type="Proteomes" id="UP000681722">
    <property type="component" value="Unassembled WGS sequence"/>
</dbReference>
<proteinExistence type="predicted"/>
<evidence type="ECO:0000259" key="2">
    <source>
        <dbReference type="Pfam" id="PF04811"/>
    </source>
</evidence>
<evidence type="ECO:0000256" key="1">
    <source>
        <dbReference type="SAM" id="MobiDB-lite"/>
    </source>
</evidence>
<accession>A0A814W426</accession>
<evidence type="ECO:0000313" key="5">
    <source>
        <dbReference type="Proteomes" id="UP000663829"/>
    </source>
</evidence>
<dbReference type="GO" id="GO:0030127">
    <property type="term" value="C:COPII vesicle coat"/>
    <property type="evidence" value="ECO:0007669"/>
    <property type="project" value="InterPro"/>
</dbReference>
<dbReference type="PANTHER" id="PTHR13803:SF36">
    <property type="entry name" value="TYPE A VON WILLEBRAND FACTOR DOMAIN-CONTAINING PROTEIN"/>
    <property type="match status" value="1"/>
</dbReference>
<comment type="caution">
    <text evidence="3">The sequence shown here is derived from an EMBL/GenBank/DDBJ whole genome shotgun (WGS) entry which is preliminary data.</text>
</comment>
<keyword evidence="5" id="KW-1185">Reference proteome</keyword>
<dbReference type="GO" id="GO:0006886">
    <property type="term" value="P:intracellular protein transport"/>
    <property type="evidence" value="ECO:0007669"/>
    <property type="project" value="InterPro"/>
</dbReference>
<protein>
    <recommendedName>
        <fullName evidence="2">Sec23/Sec24 trunk domain-containing protein</fullName>
    </recommendedName>
</protein>
<feature type="region of interest" description="Disordered" evidence="1">
    <location>
        <begin position="62"/>
        <end position="83"/>
    </location>
</feature>
<dbReference type="InterPro" id="IPR036465">
    <property type="entry name" value="vWFA_dom_sf"/>
</dbReference>
<dbReference type="Pfam" id="PF04811">
    <property type="entry name" value="Sec23_trunk"/>
    <property type="match status" value="1"/>
</dbReference>
<sequence length="618" mass="68399">MWSKYTMGIISEAPSSEEDLSDSGDESNVLNIASTQPFAEAAPLSLTHAVASGGAGDIVKVEEKHDSSNKSDTRRKTKQKRRLRKADTNVLSVQFNHLLKPTEMHAGDIIRCEECSVIASHLSKIKPATGETAEPLWECEFCRHHNSTDIEQSDLPKQEDVTYLVEPAPVVHGADMTGLDNSIVIFVIDISGSMSSTTSVSGTFRMPNAHKQQQRAAENFGGEQMIRDRHQSYVTRLQGVQMAVDANLDTLIKEHPTRRAALLTFNHELTYYGDGTREPLVIRGDKLDSKEDIILEAEEECKNELKPILETKQRLVERVYDLEEGGQTALGPAVVFALHLASKRRGSKIVICTDGLANRGIGNLEAANDEKSEGNVKKAAIDQGNEFYGSITDVARDKGVSISVVTMKGTTCFIPLIGQMADGSGGQVTIVDLTNIRDEFASILKQQVIASNVSATLIVHRGLYIRNPANSEIKLNKSERDIGNVTKDTEVTFEFGIRNKKELKDNFNIDLGKLNQLPFQLQVLYTAVDGSKALRVLTQLKETTEKREVAEQNAFRSVIAENHIRSTANDMMVLSEDENDNDYRSKTKYASNVVQKQRIQYINKLNADAQNNDDFNTG</sequence>
<dbReference type="InterPro" id="IPR050550">
    <property type="entry name" value="SEC23_SEC24_subfamily"/>
</dbReference>
<evidence type="ECO:0000313" key="3">
    <source>
        <dbReference type="EMBL" id="CAF1197350.1"/>
    </source>
</evidence>
<organism evidence="3 5">
    <name type="scientific">Didymodactylos carnosus</name>
    <dbReference type="NCBI Taxonomy" id="1234261"/>
    <lineage>
        <taxon>Eukaryota</taxon>
        <taxon>Metazoa</taxon>
        <taxon>Spiralia</taxon>
        <taxon>Gnathifera</taxon>
        <taxon>Rotifera</taxon>
        <taxon>Eurotatoria</taxon>
        <taxon>Bdelloidea</taxon>
        <taxon>Philodinida</taxon>
        <taxon>Philodinidae</taxon>
        <taxon>Didymodactylos</taxon>
    </lineage>
</organism>
<dbReference type="InterPro" id="IPR006896">
    <property type="entry name" value="Sec23/24_trunk_dom"/>
</dbReference>
<evidence type="ECO:0000313" key="4">
    <source>
        <dbReference type="EMBL" id="CAF3961769.1"/>
    </source>
</evidence>
<reference evidence="3" key="1">
    <citation type="submission" date="2021-02" db="EMBL/GenBank/DDBJ databases">
        <authorList>
            <person name="Nowell W R."/>
        </authorList>
    </citation>
    <scope>NUCLEOTIDE SEQUENCE</scope>
</reference>
<dbReference type="OrthoDB" id="1724672at2759"/>
<feature type="non-terminal residue" evidence="3">
    <location>
        <position position="1"/>
    </location>
</feature>
<dbReference type="Proteomes" id="UP000663829">
    <property type="component" value="Unassembled WGS sequence"/>
</dbReference>
<dbReference type="SUPFAM" id="SSF53300">
    <property type="entry name" value="vWA-like"/>
    <property type="match status" value="1"/>
</dbReference>
<dbReference type="EMBL" id="CAJOBC010008444">
    <property type="protein sequence ID" value="CAF3961769.1"/>
    <property type="molecule type" value="Genomic_DNA"/>
</dbReference>
<feature type="domain" description="Sec23/Sec24 trunk" evidence="2">
    <location>
        <begin position="241"/>
        <end position="446"/>
    </location>
</feature>
<dbReference type="EMBL" id="CAJNOQ010008442">
    <property type="protein sequence ID" value="CAF1197350.1"/>
    <property type="molecule type" value="Genomic_DNA"/>
</dbReference>
<dbReference type="PANTHER" id="PTHR13803">
    <property type="entry name" value="SEC24-RELATED PROTEIN"/>
    <property type="match status" value="1"/>
</dbReference>
<dbReference type="Gene3D" id="3.40.50.410">
    <property type="entry name" value="von Willebrand factor, type A domain"/>
    <property type="match status" value="1"/>
</dbReference>
<name>A0A814W426_9BILA</name>
<dbReference type="GO" id="GO:0090110">
    <property type="term" value="P:COPII-coated vesicle cargo loading"/>
    <property type="evidence" value="ECO:0007669"/>
    <property type="project" value="TreeGrafter"/>
</dbReference>
<dbReference type="AlphaFoldDB" id="A0A814W426"/>
<feature type="compositionally biased region" description="Basic and acidic residues" evidence="1">
    <location>
        <begin position="62"/>
        <end position="74"/>
    </location>
</feature>
<dbReference type="GO" id="GO:0000149">
    <property type="term" value="F:SNARE binding"/>
    <property type="evidence" value="ECO:0007669"/>
    <property type="project" value="TreeGrafter"/>
</dbReference>
<dbReference type="GO" id="GO:0008270">
    <property type="term" value="F:zinc ion binding"/>
    <property type="evidence" value="ECO:0007669"/>
    <property type="project" value="TreeGrafter"/>
</dbReference>
<dbReference type="GO" id="GO:0070971">
    <property type="term" value="C:endoplasmic reticulum exit site"/>
    <property type="evidence" value="ECO:0007669"/>
    <property type="project" value="TreeGrafter"/>
</dbReference>
<gene>
    <name evidence="3" type="ORF">GPM918_LOCUS23535</name>
    <name evidence="4" type="ORF">SRO942_LOCUS23534</name>
</gene>